<feature type="binding site" evidence="7">
    <location>
        <position position="102"/>
    </location>
    <ligand>
        <name>Zn(2+)</name>
        <dbReference type="ChEBI" id="CHEBI:29105"/>
    </ligand>
</feature>
<comment type="caution">
    <text evidence="9">The sequence shown here is derived from an EMBL/GenBank/DDBJ whole genome shotgun (WGS) entry which is preliminary data.</text>
</comment>
<keyword evidence="2" id="KW-0678">Repressor</keyword>
<name>A0A1F2PHD5_9FIRM</name>
<organism evidence="9 10">
    <name type="scientific">Acetobacterium wieringae</name>
    <dbReference type="NCBI Taxonomy" id="52694"/>
    <lineage>
        <taxon>Bacteria</taxon>
        <taxon>Bacillati</taxon>
        <taxon>Bacillota</taxon>
        <taxon>Clostridia</taxon>
        <taxon>Eubacteriales</taxon>
        <taxon>Eubacteriaceae</taxon>
        <taxon>Acetobacterium</taxon>
    </lineage>
</organism>
<keyword evidence="3 7" id="KW-0862">Zinc</keyword>
<reference evidence="9 10" key="1">
    <citation type="submission" date="2015-09" db="EMBL/GenBank/DDBJ databases">
        <title>Genome sequence of Acetobacterium wieringae DSM 1911.</title>
        <authorList>
            <person name="Poehlein A."/>
            <person name="Bengelsdorf F.R."/>
            <person name="Schiel-Bengelsdorf B."/>
            <person name="Duerre P."/>
            <person name="Daniel R."/>
        </authorList>
    </citation>
    <scope>NUCLEOTIDE SEQUENCE [LARGE SCALE GENOMIC DNA]</scope>
    <source>
        <strain evidence="9 10">DSM 1911</strain>
    </source>
</reference>
<feature type="binding site" evidence="8">
    <location>
        <position position="114"/>
    </location>
    <ligand>
        <name>Fe cation</name>
        <dbReference type="ChEBI" id="CHEBI:24875"/>
    </ligand>
</feature>
<dbReference type="GO" id="GO:0045892">
    <property type="term" value="P:negative regulation of DNA-templated transcription"/>
    <property type="evidence" value="ECO:0007669"/>
    <property type="project" value="TreeGrafter"/>
</dbReference>
<evidence type="ECO:0000256" key="3">
    <source>
        <dbReference type="ARBA" id="ARBA00022833"/>
    </source>
</evidence>
<dbReference type="Pfam" id="PF01475">
    <property type="entry name" value="FUR"/>
    <property type="match status" value="1"/>
</dbReference>
<keyword evidence="8" id="KW-0408">Iron</keyword>
<evidence type="ECO:0000256" key="2">
    <source>
        <dbReference type="ARBA" id="ARBA00022491"/>
    </source>
</evidence>
<dbReference type="PANTHER" id="PTHR33202">
    <property type="entry name" value="ZINC UPTAKE REGULATION PROTEIN"/>
    <property type="match status" value="1"/>
</dbReference>
<evidence type="ECO:0000256" key="4">
    <source>
        <dbReference type="ARBA" id="ARBA00023015"/>
    </source>
</evidence>
<evidence type="ECO:0000256" key="8">
    <source>
        <dbReference type="PIRSR" id="PIRSR602481-2"/>
    </source>
</evidence>
<comment type="cofactor">
    <cofactor evidence="8">
        <name>Mn(2+)</name>
        <dbReference type="ChEBI" id="CHEBI:29035"/>
    </cofactor>
    <cofactor evidence="8">
        <name>Fe(2+)</name>
        <dbReference type="ChEBI" id="CHEBI:29033"/>
    </cofactor>
    <text evidence="8">Binds 1 Mn(2+) or Fe(2+) ion per subunit.</text>
</comment>
<dbReference type="AlphaFoldDB" id="A0A1F2PHD5"/>
<dbReference type="STRING" id="52694.ACWI_17470"/>
<keyword evidence="5" id="KW-0238">DNA-binding</keyword>
<dbReference type="EMBL" id="LKEU01000028">
    <property type="protein sequence ID" value="OFV70727.1"/>
    <property type="molecule type" value="Genomic_DNA"/>
</dbReference>
<protein>
    <submittedName>
        <fullName evidence="9">Ferric uptake regulation protein</fullName>
    </submittedName>
</protein>
<dbReference type="Gene3D" id="1.10.10.10">
    <property type="entry name" value="Winged helix-like DNA-binding domain superfamily/Winged helix DNA-binding domain"/>
    <property type="match status" value="1"/>
</dbReference>
<dbReference type="PANTHER" id="PTHR33202:SF7">
    <property type="entry name" value="FERRIC UPTAKE REGULATION PROTEIN"/>
    <property type="match status" value="1"/>
</dbReference>
<dbReference type="GO" id="GO:0003700">
    <property type="term" value="F:DNA-binding transcription factor activity"/>
    <property type="evidence" value="ECO:0007669"/>
    <property type="project" value="InterPro"/>
</dbReference>
<feature type="binding site" evidence="8">
    <location>
        <position position="131"/>
    </location>
    <ligand>
        <name>Fe cation</name>
        <dbReference type="ChEBI" id="CHEBI:24875"/>
    </ligand>
</feature>
<evidence type="ECO:0000256" key="6">
    <source>
        <dbReference type="ARBA" id="ARBA00023163"/>
    </source>
</evidence>
<dbReference type="InterPro" id="IPR036390">
    <property type="entry name" value="WH_DNA-bd_sf"/>
</dbReference>
<feature type="binding site" evidence="7">
    <location>
        <position position="142"/>
    </location>
    <ligand>
        <name>Zn(2+)</name>
        <dbReference type="ChEBI" id="CHEBI:29105"/>
    </ligand>
</feature>
<accession>A0A1F2PHD5</accession>
<dbReference type="InterPro" id="IPR036388">
    <property type="entry name" value="WH-like_DNA-bd_sf"/>
</dbReference>
<comment type="cofactor">
    <cofactor evidence="7">
        <name>Zn(2+)</name>
        <dbReference type="ChEBI" id="CHEBI:29105"/>
    </cofactor>
    <text evidence="7">Binds 1 zinc ion per subunit.</text>
</comment>
<feature type="binding site" evidence="7">
    <location>
        <position position="99"/>
    </location>
    <ligand>
        <name>Zn(2+)</name>
        <dbReference type="ChEBI" id="CHEBI:29105"/>
    </ligand>
</feature>
<dbReference type="CDD" id="cd07153">
    <property type="entry name" value="Fur_like"/>
    <property type="match status" value="1"/>
</dbReference>
<proteinExistence type="inferred from homology"/>
<dbReference type="GO" id="GO:1900376">
    <property type="term" value="P:regulation of secondary metabolite biosynthetic process"/>
    <property type="evidence" value="ECO:0007669"/>
    <property type="project" value="TreeGrafter"/>
</dbReference>
<dbReference type="RefSeq" id="WP_070371062.1">
    <property type="nucleotide sequence ID" value="NZ_JBCFAW010000008.1"/>
</dbReference>
<dbReference type="Gene3D" id="3.30.1490.190">
    <property type="match status" value="1"/>
</dbReference>
<evidence type="ECO:0000313" key="9">
    <source>
        <dbReference type="EMBL" id="OFV70727.1"/>
    </source>
</evidence>
<dbReference type="GO" id="GO:0000976">
    <property type="term" value="F:transcription cis-regulatory region binding"/>
    <property type="evidence" value="ECO:0007669"/>
    <property type="project" value="TreeGrafter"/>
</dbReference>
<dbReference type="OrthoDB" id="8659436at2"/>
<gene>
    <name evidence="9" type="primary">fur</name>
    <name evidence="9" type="ORF">ACWI_17470</name>
</gene>
<evidence type="ECO:0000256" key="1">
    <source>
        <dbReference type="ARBA" id="ARBA00007957"/>
    </source>
</evidence>
<evidence type="ECO:0000256" key="7">
    <source>
        <dbReference type="PIRSR" id="PIRSR602481-1"/>
    </source>
</evidence>
<dbReference type="InterPro" id="IPR043135">
    <property type="entry name" value="Fur_C"/>
</dbReference>
<dbReference type="SUPFAM" id="SSF46785">
    <property type="entry name" value="Winged helix' DNA-binding domain"/>
    <property type="match status" value="1"/>
</dbReference>
<keyword evidence="6" id="KW-0804">Transcription</keyword>
<comment type="similarity">
    <text evidence="1">Belongs to the Fur family.</text>
</comment>
<evidence type="ECO:0000256" key="5">
    <source>
        <dbReference type="ARBA" id="ARBA00023125"/>
    </source>
</evidence>
<evidence type="ECO:0000313" key="10">
    <source>
        <dbReference type="Proteomes" id="UP000176244"/>
    </source>
</evidence>
<sequence length="152" mass="18078">MNNQKQIVDALRKRGNKVTPQRLVTIEVLMTFREQHFSVEELFQGVKQRNPDVGMSTIYRTVQILEEMGFITKRNFDDGFARYELCELDEKHWHHHLICLKCGKVIEMQDDFLEVLEKEIEEKKEFIIINHELKVYGYCSDCYGITKGEQFD</sequence>
<keyword evidence="7" id="KW-0479">Metal-binding</keyword>
<dbReference type="Proteomes" id="UP000176244">
    <property type="component" value="Unassembled WGS sequence"/>
</dbReference>
<dbReference type="InterPro" id="IPR002481">
    <property type="entry name" value="FUR"/>
</dbReference>
<keyword evidence="4" id="KW-0805">Transcription regulation</keyword>
<dbReference type="GO" id="GO:0008270">
    <property type="term" value="F:zinc ion binding"/>
    <property type="evidence" value="ECO:0007669"/>
    <property type="project" value="TreeGrafter"/>
</dbReference>
<feature type="binding site" evidence="7">
    <location>
        <position position="139"/>
    </location>
    <ligand>
        <name>Zn(2+)</name>
        <dbReference type="ChEBI" id="CHEBI:29105"/>
    </ligand>
</feature>